<dbReference type="InterPro" id="IPR000210">
    <property type="entry name" value="BTB/POZ_dom"/>
</dbReference>
<dbReference type="Proteomes" id="UP000822688">
    <property type="component" value="Chromosome 4"/>
</dbReference>
<feature type="region of interest" description="Disordered" evidence="3">
    <location>
        <begin position="1"/>
        <end position="29"/>
    </location>
</feature>
<feature type="region of interest" description="Disordered" evidence="3">
    <location>
        <begin position="685"/>
        <end position="709"/>
    </location>
</feature>
<dbReference type="Pfam" id="PF03000">
    <property type="entry name" value="NPH3"/>
    <property type="match status" value="2"/>
</dbReference>
<feature type="compositionally biased region" description="Basic residues" evidence="3">
    <location>
        <begin position="1167"/>
        <end position="1179"/>
    </location>
</feature>
<dbReference type="EMBL" id="CM026424">
    <property type="protein sequence ID" value="KAG0579827.1"/>
    <property type="molecule type" value="Genomic_DNA"/>
</dbReference>
<dbReference type="Pfam" id="PF00651">
    <property type="entry name" value="BTB"/>
    <property type="match status" value="1"/>
</dbReference>
<feature type="compositionally biased region" description="Basic and acidic residues" evidence="3">
    <location>
        <begin position="1087"/>
        <end position="1101"/>
    </location>
</feature>
<evidence type="ECO:0000256" key="3">
    <source>
        <dbReference type="SAM" id="MobiDB-lite"/>
    </source>
</evidence>
<keyword evidence="2" id="KW-0833">Ubl conjugation pathway</keyword>
<feature type="compositionally biased region" description="Low complexity" evidence="3">
    <location>
        <begin position="691"/>
        <end position="709"/>
    </location>
</feature>
<dbReference type="PROSITE" id="PS50097">
    <property type="entry name" value="BTB"/>
    <property type="match status" value="1"/>
</dbReference>
<feature type="compositionally biased region" description="Basic residues" evidence="3">
    <location>
        <begin position="1050"/>
        <end position="1062"/>
    </location>
</feature>
<reference evidence="6" key="1">
    <citation type="submission" date="2020-06" db="EMBL/GenBank/DDBJ databases">
        <title>WGS assembly of Ceratodon purpureus strain R40.</title>
        <authorList>
            <person name="Carey S.B."/>
            <person name="Jenkins J."/>
            <person name="Shu S."/>
            <person name="Lovell J.T."/>
            <person name="Sreedasyam A."/>
            <person name="Maumus F."/>
            <person name="Tiley G.P."/>
            <person name="Fernandez-Pozo N."/>
            <person name="Barry K."/>
            <person name="Chen C."/>
            <person name="Wang M."/>
            <person name="Lipzen A."/>
            <person name="Daum C."/>
            <person name="Saski C.A."/>
            <person name="Payton A.C."/>
            <person name="Mcbreen J.C."/>
            <person name="Conrad R.E."/>
            <person name="Kollar L.M."/>
            <person name="Olsson S."/>
            <person name="Huttunen S."/>
            <person name="Landis J.B."/>
            <person name="Wickett N.J."/>
            <person name="Johnson M.G."/>
            <person name="Rensing S.A."/>
            <person name="Grimwood J."/>
            <person name="Schmutz J."/>
            <person name="Mcdaniel S.F."/>
        </authorList>
    </citation>
    <scope>NUCLEOTIDE SEQUENCE</scope>
    <source>
        <strain evidence="6">R40</strain>
    </source>
</reference>
<accession>A0A8T0IA73</accession>
<evidence type="ECO:0000256" key="1">
    <source>
        <dbReference type="ARBA" id="ARBA00004906"/>
    </source>
</evidence>
<feature type="region of interest" description="Disordered" evidence="3">
    <location>
        <begin position="450"/>
        <end position="533"/>
    </location>
</feature>
<gene>
    <name evidence="6" type="ORF">KC19_4G126600</name>
</gene>
<feature type="compositionally biased region" description="Low complexity" evidence="3">
    <location>
        <begin position="450"/>
        <end position="532"/>
    </location>
</feature>
<dbReference type="SUPFAM" id="SSF54695">
    <property type="entry name" value="POZ domain"/>
    <property type="match status" value="1"/>
</dbReference>
<feature type="region of interest" description="Disordered" evidence="3">
    <location>
        <begin position="881"/>
        <end position="914"/>
    </location>
</feature>
<feature type="compositionally biased region" description="Basic residues" evidence="3">
    <location>
        <begin position="1115"/>
        <end position="1132"/>
    </location>
</feature>
<protein>
    <submittedName>
        <fullName evidence="6">Uncharacterized protein</fullName>
    </submittedName>
</protein>
<feature type="compositionally biased region" description="Basic residues" evidence="3">
    <location>
        <begin position="1141"/>
        <end position="1160"/>
    </location>
</feature>
<sequence length="1198" mass="131973">MPPLSQNRSSKSAEDSHSSGRASGPSSTHYIDIDIHSDVMVAKSAPHERRSHGPRQQAAGNGHSWVGVTDQLHINLQIEVGDRNFHLHKFPLLSKSGKLNRLVFESRDTEKDRIVLSDIPGGADAFELIARFLYGAKFELTPQNVATLRCAGEYLEMSDSLGDGNLIAKTENYLNFVVMGSWRDSITVLKTCSELLPWAEDLEIVRRCSESIAWKCSTDPHGIRWSFSSNRDSMRDWWFDDVCSLSIDMFSKVIHAVIGKGLNQALVASAVGCYAERWLQLTKGSDMSTTLKTKEESQQVSFMAFTGFNQDIIAKDAKQTQHKNRGILHGVVHLLPQQPDSMSVKFLLKLLRVACAVDAGSFCKTDLAKRIGIRLEKVSLDDLLIPAYSTESAYDVDIVQQIVEFYLQDQNYGNSSPPFSPRSSVSGSSISGITSTSSLSSSLRSLSSDLSGSSLTTESSSTSGRTVSGSSASDSSSVRSSGTGTTISGSSSITSSHGGSLSFVSTSSETTESSRTNSSASSETSSHGLSSDESVKLIEKRFYTEGPSRIRSQLPPTTSNYKLGQLLETYLEEVARDSSISLGKFITLADLFTEFPRDSDDGIYRAIDTFLRAHPTLTELERKKVCRVIDTGALSLAACVHAASNERLPLRVIVQVLFSEQIKLRNAMTGNDVINDKDLDRTQVPSFSSATSRTESTSDPSSTTSSSSVSISISTKSRSNSISSASGLNVASPRVSTCVASSQLIGGLSLKETLRFVIAEVESLRKAVQEVEIVKSRLNVMNSLQLEMENLSSKFQEMSHDYIGMTQQVEELTRGSKQKSGWSSGWKKVTKSFHSKDHHDSNVKVMVTEQNKIETPPLPRIKIAEHATDVPLLPALKSSKSETLLPKTPKADSFPSPLPKADSLPASKPPKAETIPTELPSVVVAPIVPVKVELLVAESQPAKDFSKSASLEASKGDSIPASTSTRPEKDTPPETNPGIHKPDRRKSLEEVKNVTNQRRRRQYRSTSPDYIRRHRDHQSDSDTASMTSTSSYTSTSTSLSSRSGHDHGRGRGSSSHHHHHSTRSTSRSTGPSVDKHHTRHHHKADHRHGSEVHSSHQSSEHSHRKHRQREGSEHHSHHSHHSSQNNHNHKEHHSVDSLNPPRHHKDSHHRAPAHGHRSSHRKEEVIKHKHHRHHRHHHKEIFSDSDTSSDSGTRRRHR</sequence>
<dbReference type="AlphaFoldDB" id="A0A8T0IA73"/>
<evidence type="ECO:0000259" key="4">
    <source>
        <dbReference type="PROSITE" id="PS50097"/>
    </source>
</evidence>
<feature type="region of interest" description="Disordered" evidence="3">
    <location>
        <begin position="43"/>
        <end position="63"/>
    </location>
</feature>
<comment type="pathway">
    <text evidence="1">Protein modification; protein ubiquitination.</text>
</comment>
<feature type="region of interest" description="Disordered" evidence="3">
    <location>
        <begin position="941"/>
        <end position="1198"/>
    </location>
</feature>
<feature type="domain" description="BTB" evidence="4">
    <location>
        <begin position="74"/>
        <end position="142"/>
    </location>
</feature>
<organism evidence="6 7">
    <name type="scientific">Ceratodon purpureus</name>
    <name type="common">Fire moss</name>
    <name type="synonym">Dicranum purpureum</name>
    <dbReference type="NCBI Taxonomy" id="3225"/>
    <lineage>
        <taxon>Eukaryota</taxon>
        <taxon>Viridiplantae</taxon>
        <taxon>Streptophyta</taxon>
        <taxon>Embryophyta</taxon>
        <taxon>Bryophyta</taxon>
        <taxon>Bryophytina</taxon>
        <taxon>Bryopsida</taxon>
        <taxon>Dicranidae</taxon>
        <taxon>Pseudoditrichales</taxon>
        <taxon>Ditrichaceae</taxon>
        <taxon>Ceratodon</taxon>
    </lineage>
</organism>
<evidence type="ECO:0000256" key="2">
    <source>
        <dbReference type="ARBA" id="ARBA00022786"/>
    </source>
</evidence>
<dbReference type="InterPro" id="IPR027356">
    <property type="entry name" value="NPH3_dom"/>
</dbReference>
<proteinExistence type="predicted"/>
<name>A0A8T0IA73_CERPU</name>
<dbReference type="Gene3D" id="3.30.710.10">
    <property type="entry name" value="Potassium Channel Kv1.1, Chain A"/>
    <property type="match status" value="1"/>
</dbReference>
<evidence type="ECO:0000313" key="6">
    <source>
        <dbReference type="EMBL" id="KAG0579827.1"/>
    </source>
</evidence>
<dbReference type="PANTHER" id="PTHR32370">
    <property type="entry name" value="OS12G0117600 PROTEIN"/>
    <property type="match status" value="1"/>
</dbReference>
<feature type="compositionally biased region" description="Low complexity" evidence="3">
    <location>
        <begin position="1021"/>
        <end position="1042"/>
    </location>
</feature>
<keyword evidence="7" id="KW-1185">Reference proteome</keyword>
<feature type="domain" description="NPH3" evidence="5">
    <location>
        <begin position="236"/>
        <end position="663"/>
    </location>
</feature>
<dbReference type="InterPro" id="IPR043454">
    <property type="entry name" value="NPH3/RPT2-like"/>
</dbReference>
<dbReference type="InterPro" id="IPR011333">
    <property type="entry name" value="SKP1/BTB/POZ_sf"/>
</dbReference>
<dbReference type="PROSITE" id="PS51649">
    <property type="entry name" value="NPH3"/>
    <property type="match status" value="1"/>
</dbReference>
<feature type="compositionally biased region" description="Polar residues" evidence="3">
    <location>
        <begin position="1"/>
        <end position="10"/>
    </location>
</feature>
<evidence type="ECO:0000259" key="5">
    <source>
        <dbReference type="PROSITE" id="PS51649"/>
    </source>
</evidence>
<feature type="compositionally biased region" description="Basic residues" evidence="3">
    <location>
        <begin position="1076"/>
        <end position="1086"/>
    </location>
</feature>
<evidence type="ECO:0000313" key="7">
    <source>
        <dbReference type="Proteomes" id="UP000822688"/>
    </source>
</evidence>
<comment type="caution">
    <text evidence="6">The sequence shown here is derived from an EMBL/GenBank/DDBJ whole genome shotgun (WGS) entry which is preliminary data.</text>
</comment>